<keyword evidence="4" id="KW-0804">Transcription</keyword>
<keyword evidence="3" id="KW-0805">Transcription regulation</keyword>
<name>A0A843TLM2_COLES</name>
<dbReference type="GO" id="GO:0003700">
    <property type="term" value="F:DNA-binding transcription factor activity"/>
    <property type="evidence" value="ECO:0007669"/>
    <property type="project" value="InterPro"/>
</dbReference>
<dbReference type="Gene3D" id="4.10.280.10">
    <property type="entry name" value="Helix-loop-helix DNA-binding domain"/>
    <property type="match status" value="1"/>
</dbReference>
<evidence type="ECO:0000256" key="1">
    <source>
        <dbReference type="ARBA" id="ARBA00004123"/>
    </source>
</evidence>
<dbReference type="PROSITE" id="PS50888">
    <property type="entry name" value="BHLH"/>
    <property type="match status" value="1"/>
</dbReference>
<sequence length="714" mass="77044">MMPLPEFHSSMKGKHEPSQPKTTTCSAPDLSSFVPGQEFIELLWENGQIVMQDQSSRPRKSSSPGGKAQEQGGGDTVPPRTIRCRAVDAAGKDVKMTGPSGQTGLNGQDVDMATWSNYLIDDYCTEFLSEFSGVNMNLSSTLTPADRINSYSQATEGAHVTGNGNGTGDSIAGCSEPNEMMNSQLFQLPQQHQSLIPRSKLKESDLPTGMMRQGPTRSLHTTDVQKGDLTSSNLMQLNGDKGLTNFSNFSRPIAWVKANVQCPMESTVTQPMSGLEGVAELHGRLTSVVAMADSKLFSQPRQGMASMEKSDAICDRDAAENSKRHNKINRSVKDQRSADHMKCHSSSFMESAAVVECETHKHPEAVVASPSMCSANGAAAEPNLVKNRGKRKIQEGEESGYQSEDFEDDSFDANKPIPGRGTSTKRSRAAQVHNLSERRRRDRINEKMHALQELIPNCNKVDKASVLDEAIEYVKTLQMQVQIMSVRGGLCMPPMILPPGVCAPQVGPFAPMGMGMGMSLGMGMGMGMGMLDITGSPMLPLPLMHGPQCPCPAIPRVPMTSNLQMFGIPAQAPMPVPFPTPFFPLTAMPMNVNPLAEVTRDPAQVTDSAPQNSKDQQLQTPNPVAKADTHNSQGNKGGNDECSVVDIDNQASHVCGSQTSNSKDVVSSSSMTSMCNSDTSFSLPALADMLSNSGSEEDAIHTNYMYTLQKIHSH</sequence>
<dbReference type="Pfam" id="PF00010">
    <property type="entry name" value="HLH"/>
    <property type="match status" value="1"/>
</dbReference>
<keyword evidence="5" id="KW-0539">Nucleus</keyword>
<comment type="subcellular location">
    <subcellularLocation>
        <location evidence="1">Nucleus</location>
    </subcellularLocation>
</comment>
<evidence type="ECO:0000256" key="2">
    <source>
        <dbReference type="ARBA" id="ARBA00005510"/>
    </source>
</evidence>
<feature type="region of interest" description="Disordered" evidence="6">
    <location>
        <begin position="601"/>
        <end position="643"/>
    </location>
</feature>
<dbReference type="CDD" id="cd11445">
    <property type="entry name" value="bHLH_AtPIF_like"/>
    <property type="match status" value="1"/>
</dbReference>
<evidence type="ECO:0000256" key="4">
    <source>
        <dbReference type="ARBA" id="ARBA00023163"/>
    </source>
</evidence>
<dbReference type="PANTHER" id="PTHR46807">
    <property type="entry name" value="TRANSCRIPTION FACTOR PIF3"/>
    <property type="match status" value="1"/>
</dbReference>
<dbReference type="AlphaFoldDB" id="A0A843TLM2"/>
<feature type="compositionally biased region" description="Polar residues" evidence="6">
    <location>
        <begin position="605"/>
        <end position="622"/>
    </location>
</feature>
<dbReference type="FunFam" id="4.10.280.10:FF:000004">
    <property type="entry name" value="Basic helix-loop-helix transcription factor"/>
    <property type="match status" value="1"/>
</dbReference>
<protein>
    <recommendedName>
        <fullName evidence="7">BHLH domain-containing protein</fullName>
    </recommendedName>
</protein>
<reference evidence="8" key="1">
    <citation type="submission" date="2017-07" db="EMBL/GenBank/DDBJ databases">
        <title>Taro Niue Genome Assembly and Annotation.</title>
        <authorList>
            <person name="Atibalentja N."/>
            <person name="Keating K."/>
            <person name="Fields C.J."/>
        </authorList>
    </citation>
    <scope>NUCLEOTIDE SEQUENCE</scope>
    <source>
        <strain evidence="8">Niue_2</strain>
        <tissue evidence="8">Leaf</tissue>
    </source>
</reference>
<dbReference type="InterPro" id="IPR044273">
    <property type="entry name" value="PIF3-like"/>
</dbReference>
<feature type="domain" description="BHLH" evidence="7">
    <location>
        <begin position="428"/>
        <end position="477"/>
    </location>
</feature>
<dbReference type="GO" id="GO:0046983">
    <property type="term" value="F:protein dimerization activity"/>
    <property type="evidence" value="ECO:0007669"/>
    <property type="project" value="InterPro"/>
</dbReference>
<dbReference type="SUPFAM" id="SSF47459">
    <property type="entry name" value="HLH, helix-loop-helix DNA-binding domain"/>
    <property type="match status" value="1"/>
</dbReference>
<proteinExistence type="inferred from homology"/>
<evidence type="ECO:0000313" key="8">
    <source>
        <dbReference type="EMBL" id="MQL71831.1"/>
    </source>
</evidence>
<gene>
    <name evidence="8" type="ORF">Taro_004176</name>
</gene>
<feature type="region of interest" description="Disordered" evidence="6">
    <location>
        <begin position="318"/>
        <end position="339"/>
    </location>
</feature>
<dbReference type="SMART" id="SM00353">
    <property type="entry name" value="HLH"/>
    <property type="match status" value="1"/>
</dbReference>
<dbReference type="OrthoDB" id="690068at2759"/>
<organism evidence="8 9">
    <name type="scientific">Colocasia esculenta</name>
    <name type="common">Wild taro</name>
    <name type="synonym">Arum esculentum</name>
    <dbReference type="NCBI Taxonomy" id="4460"/>
    <lineage>
        <taxon>Eukaryota</taxon>
        <taxon>Viridiplantae</taxon>
        <taxon>Streptophyta</taxon>
        <taxon>Embryophyta</taxon>
        <taxon>Tracheophyta</taxon>
        <taxon>Spermatophyta</taxon>
        <taxon>Magnoliopsida</taxon>
        <taxon>Liliopsida</taxon>
        <taxon>Araceae</taxon>
        <taxon>Aroideae</taxon>
        <taxon>Colocasieae</taxon>
        <taxon>Colocasia</taxon>
    </lineage>
</organism>
<dbReference type="Proteomes" id="UP000652761">
    <property type="component" value="Unassembled WGS sequence"/>
</dbReference>
<feature type="region of interest" description="Disordered" evidence="6">
    <location>
        <begin position="52"/>
        <end position="81"/>
    </location>
</feature>
<dbReference type="InterPro" id="IPR036638">
    <property type="entry name" value="HLH_DNA-bd_sf"/>
</dbReference>
<evidence type="ECO:0000313" key="9">
    <source>
        <dbReference type="Proteomes" id="UP000652761"/>
    </source>
</evidence>
<dbReference type="PANTHER" id="PTHR46807:SF1">
    <property type="entry name" value="TRANSCRIPTION FACTOR PIF3"/>
    <property type="match status" value="1"/>
</dbReference>
<dbReference type="EMBL" id="NMUH01000111">
    <property type="protein sequence ID" value="MQL71831.1"/>
    <property type="molecule type" value="Genomic_DNA"/>
</dbReference>
<feature type="region of interest" description="Disordered" evidence="6">
    <location>
        <begin position="385"/>
        <end position="442"/>
    </location>
</feature>
<comment type="similarity">
    <text evidence="2">Belongs to the bHLH protein family.</text>
</comment>
<dbReference type="GO" id="GO:0005634">
    <property type="term" value="C:nucleus"/>
    <property type="evidence" value="ECO:0007669"/>
    <property type="project" value="UniProtKB-SubCell"/>
</dbReference>
<evidence type="ECO:0000256" key="3">
    <source>
        <dbReference type="ARBA" id="ARBA00023015"/>
    </source>
</evidence>
<evidence type="ECO:0000256" key="5">
    <source>
        <dbReference type="ARBA" id="ARBA00023242"/>
    </source>
</evidence>
<dbReference type="InterPro" id="IPR011598">
    <property type="entry name" value="bHLH_dom"/>
</dbReference>
<keyword evidence="9" id="KW-1185">Reference proteome</keyword>
<dbReference type="InterPro" id="IPR047265">
    <property type="entry name" value="PIF1-like_bHLH"/>
</dbReference>
<comment type="caution">
    <text evidence="8">The sequence shown here is derived from an EMBL/GenBank/DDBJ whole genome shotgun (WGS) entry which is preliminary data.</text>
</comment>
<feature type="region of interest" description="Disordered" evidence="6">
    <location>
        <begin position="1"/>
        <end position="30"/>
    </location>
</feature>
<evidence type="ECO:0000256" key="6">
    <source>
        <dbReference type="SAM" id="MobiDB-lite"/>
    </source>
</evidence>
<evidence type="ECO:0000259" key="7">
    <source>
        <dbReference type="PROSITE" id="PS50888"/>
    </source>
</evidence>
<accession>A0A843TLM2</accession>